<evidence type="ECO:0000256" key="2">
    <source>
        <dbReference type="ARBA" id="ARBA00022692"/>
    </source>
</evidence>
<dbReference type="Proteomes" id="UP000663193">
    <property type="component" value="Chromosome 23"/>
</dbReference>
<organism evidence="9 10">
    <name type="scientific">Phaeosphaeria nodorum (strain SN15 / ATCC MYA-4574 / FGSC 10173)</name>
    <name type="common">Glume blotch fungus</name>
    <name type="synonym">Parastagonospora nodorum</name>
    <dbReference type="NCBI Taxonomy" id="321614"/>
    <lineage>
        <taxon>Eukaryota</taxon>
        <taxon>Fungi</taxon>
        <taxon>Dikarya</taxon>
        <taxon>Ascomycota</taxon>
        <taxon>Pezizomycotina</taxon>
        <taxon>Dothideomycetes</taxon>
        <taxon>Pleosporomycetidae</taxon>
        <taxon>Pleosporales</taxon>
        <taxon>Pleosporineae</taxon>
        <taxon>Phaeosphaeriaceae</taxon>
        <taxon>Parastagonospora</taxon>
    </lineage>
</organism>
<evidence type="ECO:0000256" key="4">
    <source>
        <dbReference type="ARBA" id="ARBA00023136"/>
    </source>
</evidence>
<gene>
    <name evidence="9" type="ORF">JI435_163610</name>
</gene>
<name>A0A7U2ID65_PHANO</name>
<feature type="transmembrane region" description="Helical" evidence="7">
    <location>
        <begin position="135"/>
        <end position="156"/>
    </location>
</feature>
<evidence type="ECO:0000256" key="6">
    <source>
        <dbReference type="SAM" id="MobiDB-lite"/>
    </source>
</evidence>
<dbReference type="PANTHER" id="PTHR33048:SF47">
    <property type="entry name" value="INTEGRAL MEMBRANE PROTEIN-RELATED"/>
    <property type="match status" value="1"/>
</dbReference>
<keyword evidence="2 7" id="KW-0812">Transmembrane</keyword>
<keyword evidence="10" id="KW-1185">Reference proteome</keyword>
<sequence length="394" mass="43858">MAVGLPPGIDLAANQQPRIIGSVAATWALATIALVLRFYCRRLSKAGFWWDDYLMIPAYIFTSIVSWVTMTWMIQYGFGKHIYVQPPTDIPKAVQVFLKSLFIAEICYTGTIAFAKYSILLFYWRLFHMNTFVRWSVIVLAGIVTMWCTAVFLIVVTQCRPLRGFWDKTVPAQCTVDSYKFFYGNSVPNIITDALLIAAPLPAIWTLHLQLKQKISLSVIFCLGFFVTGVSITRLIHLVNLNIADPDVTWVFRYPQIWTCVELNIAVVCACLAQLRPLLMLITTGSATTLPGSSGKANSSRSGGSSKRSFPFLSKGSYTDTEITESSSDNGQYAAERETRPLVPDKTPLRGTGYVELNDLEKGQTPNRRGGSGLGVWNVQVTTDWNVTSNVSSR</sequence>
<feature type="region of interest" description="Disordered" evidence="6">
    <location>
        <begin position="290"/>
        <end position="351"/>
    </location>
</feature>
<comment type="similarity">
    <text evidence="5">Belongs to the SAT4 family.</text>
</comment>
<dbReference type="InterPro" id="IPR049326">
    <property type="entry name" value="Rhodopsin_dom_fungi"/>
</dbReference>
<evidence type="ECO:0000313" key="9">
    <source>
        <dbReference type="EMBL" id="QRD07674.1"/>
    </source>
</evidence>
<evidence type="ECO:0000256" key="5">
    <source>
        <dbReference type="ARBA" id="ARBA00038359"/>
    </source>
</evidence>
<keyword evidence="3 7" id="KW-1133">Transmembrane helix</keyword>
<proteinExistence type="inferred from homology"/>
<reference evidence="10" key="1">
    <citation type="journal article" date="2021" name="BMC Genomics">
        <title>Chromosome-level genome assembly and manually-curated proteome of model necrotroph Parastagonospora nodorum Sn15 reveals a genome-wide trove of candidate effector homologs, and redundancy of virulence-related functions within an accessory chromosome.</title>
        <authorList>
            <person name="Bertazzoni S."/>
            <person name="Jones D.A.B."/>
            <person name="Phan H.T."/>
            <person name="Tan K.-C."/>
            <person name="Hane J.K."/>
        </authorList>
    </citation>
    <scope>NUCLEOTIDE SEQUENCE [LARGE SCALE GENOMIC DNA]</scope>
    <source>
        <strain evidence="10">SN15 / ATCC MYA-4574 / FGSC 10173)</strain>
    </source>
</reference>
<evidence type="ECO:0000256" key="3">
    <source>
        <dbReference type="ARBA" id="ARBA00022989"/>
    </source>
</evidence>
<feature type="compositionally biased region" description="Low complexity" evidence="6">
    <location>
        <begin position="292"/>
        <end position="309"/>
    </location>
</feature>
<dbReference type="OrthoDB" id="5417844at2759"/>
<dbReference type="PANTHER" id="PTHR33048">
    <property type="entry name" value="PTH11-LIKE INTEGRAL MEMBRANE PROTEIN (AFU_ORTHOLOGUE AFUA_5G11245)"/>
    <property type="match status" value="1"/>
</dbReference>
<dbReference type="Pfam" id="PF20684">
    <property type="entry name" value="Fung_rhodopsin"/>
    <property type="match status" value="1"/>
</dbReference>
<protein>
    <recommendedName>
        <fullName evidence="8">Rhodopsin domain-containing protein</fullName>
    </recommendedName>
</protein>
<feature type="transmembrane region" description="Helical" evidence="7">
    <location>
        <begin position="20"/>
        <end position="40"/>
    </location>
</feature>
<evidence type="ECO:0000259" key="8">
    <source>
        <dbReference type="Pfam" id="PF20684"/>
    </source>
</evidence>
<feature type="transmembrane region" description="Helical" evidence="7">
    <location>
        <begin position="96"/>
        <end position="123"/>
    </location>
</feature>
<keyword evidence="4 7" id="KW-0472">Membrane</keyword>
<dbReference type="InterPro" id="IPR052337">
    <property type="entry name" value="SAT4-like"/>
</dbReference>
<evidence type="ECO:0000256" key="1">
    <source>
        <dbReference type="ARBA" id="ARBA00004141"/>
    </source>
</evidence>
<evidence type="ECO:0000256" key="7">
    <source>
        <dbReference type="SAM" id="Phobius"/>
    </source>
</evidence>
<accession>A0A7U2ID65</accession>
<evidence type="ECO:0000313" key="10">
    <source>
        <dbReference type="Proteomes" id="UP000663193"/>
    </source>
</evidence>
<dbReference type="OMA" id="AGNFVAM"/>
<dbReference type="AlphaFoldDB" id="A0A7U2ID65"/>
<dbReference type="GO" id="GO:0016020">
    <property type="term" value="C:membrane"/>
    <property type="evidence" value="ECO:0007669"/>
    <property type="project" value="UniProtKB-SubCell"/>
</dbReference>
<comment type="subcellular location">
    <subcellularLocation>
        <location evidence="1">Membrane</location>
        <topology evidence="1">Multi-pass membrane protein</topology>
    </subcellularLocation>
</comment>
<feature type="transmembrane region" description="Helical" evidence="7">
    <location>
        <begin position="52"/>
        <end position="76"/>
    </location>
</feature>
<feature type="transmembrane region" description="Helical" evidence="7">
    <location>
        <begin position="190"/>
        <end position="208"/>
    </location>
</feature>
<feature type="transmembrane region" description="Helical" evidence="7">
    <location>
        <begin position="215"/>
        <end position="236"/>
    </location>
</feature>
<dbReference type="VEuPathDB" id="FungiDB:JI435_163610"/>
<feature type="compositionally biased region" description="Polar residues" evidence="6">
    <location>
        <begin position="316"/>
        <end position="331"/>
    </location>
</feature>
<feature type="domain" description="Rhodopsin" evidence="8">
    <location>
        <begin position="36"/>
        <end position="279"/>
    </location>
</feature>
<dbReference type="EMBL" id="CP069045">
    <property type="protein sequence ID" value="QRD07674.1"/>
    <property type="molecule type" value="Genomic_DNA"/>
</dbReference>